<evidence type="ECO:0000256" key="5">
    <source>
        <dbReference type="ARBA" id="ARBA00022801"/>
    </source>
</evidence>
<feature type="binding site" evidence="7">
    <location>
        <position position="99"/>
    </location>
    <ligand>
        <name>Zn(2+)</name>
        <dbReference type="ChEBI" id="CHEBI:29105"/>
        <note>catalytic</note>
    </ligand>
</feature>
<dbReference type="PANTHER" id="PTHR46986:SF1">
    <property type="entry name" value="ENDORIBONUCLEASE YBEY, CHLOROPLASTIC"/>
    <property type="match status" value="1"/>
</dbReference>
<keyword evidence="7" id="KW-0963">Cytoplasm</keyword>
<evidence type="ECO:0000256" key="3">
    <source>
        <dbReference type="ARBA" id="ARBA00022723"/>
    </source>
</evidence>
<dbReference type="InterPro" id="IPR020549">
    <property type="entry name" value="YbeY_CS"/>
</dbReference>
<keyword evidence="5 7" id="KW-0378">Hydrolase</keyword>
<evidence type="ECO:0000256" key="7">
    <source>
        <dbReference type="HAMAP-Rule" id="MF_00009"/>
    </source>
</evidence>
<feature type="binding site" evidence="7">
    <location>
        <position position="89"/>
    </location>
    <ligand>
        <name>Zn(2+)</name>
        <dbReference type="ChEBI" id="CHEBI:29105"/>
        <note>catalytic</note>
    </ligand>
</feature>
<evidence type="ECO:0000313" key="9">
    <source>
        <dbReference type="EMBL" id="WXA93147.1"/>
    </source>
</evidence>
<keyword evidence="3 7" id="KW-0479">Metal-binding</keyword>
<sequence>MAMLDLLQLQESELSIVLTDDDHIHELNKVYRGKDKPTDVLAFAMREGEFSNLAGELLGDVIVSIETARRQAAARQVDALTEVTMLVAHGLLHLLGWDHDTPVRDKAMRKETDRLCAAAAPGVDGPQSGALGKKAPPSGALGKKRAASGAGRQSTPSAKVTKARRPQRREPKG</sequence>
<comment type="similarity">
    <text evidence="1 7">Belongs to the endoribonuclease YbeY family.</text>
</comment>
<dbReference type="Pfam" id="PF02130">
    <property type="entry name" value="YbeY"/>
    <property type="match status" value="1"/>
</dbReference>
<comment type="cofactor">
    <cofactor evidence="7">
        <name>Zn(2+)</name>
        <dbReference type="ChEBI" id="CHEBI:29105"/>
    </cofactor>
    <text evidence="7">Binds 1 zinc ion.</text>
</comment>
<name>A0ABZ2K3C8_9BACT</name>
<proteinExistence type="inferred from homology"/>
<gene>
    <name evidence="7 9" type="primary">ybeY</name>
    <name evidence="9" type="ORF">LZC95_42685</name>
</gene>
<dbReference type="EMBL" id="CP089982">
    <property type="protein sequence ID" value="WXA93147.1"/>
    <property type="molecule type" value="Genomic_DNA"/>
</dbReference>
<dbReference type="HAMAP" id="MF_00009">
    <property type="entry name" value="Endoribonucl_YbeY"/>
    <property type="match status" value="1"/>
</dbReference>
<feature type="region of interest" description="Disordered" evidence="8">
    <location>
        <begin position="119"/>
        <end position="173"/>
    </location>
</feature>
<dbReference type="SUPFAM" id="SSF55486">
    <property type="entry name" value="Metalloproteases ('zincins'), catalytic domain"/>
    <property type="match status" value="1"/>
</dbReference>
<comment type="subcellular location">
    <subcellularLocation>
        <location evidence="7">Cytoplasm</location>
    </subcellularLocation>
</comment>
<dbReference type="EC" id="3.1.-.-" evidence="7"/>
<dbReference type="InterPro" id="IPR002036">
    <property type="entry name" value="YbeY"/>
</dbReference>
<keyword evidence="10" id="KW-1185">Reference proteome</keyword>
<keyword evidence="7" id="KW-0690">Ribosome biogenesis</keyword>
<dbReference type="NCBIfam" id="TIGR00043">
    <property type="entry name" value="rRNA maturation RNase YbeY"/>
    <property type="match status" value="1"/>
</dbReference>
<evidence type="ECO:0000256" key="6">
    <source>
        <dbReference type="ARBA" id="ARBA00022833"/>
    </source>
</evidence>
<reference evidence="9 10" key="1">
    <citation type="submission" date="2021-12" db="EMBL/GenBank/DDBJ databases">
        <title>Discovery of the Pendulisporaceae a myxobacterial family with distinct sporulation behavior and unique specialized metabolism.</title>
        <authorList>
            <person name="Garcia R."/>
            <person name="Popoff A."/>
            <person name="Bader C.D."/>
            <person name="Loehr J."/>
            <person name="Walesch S."/>
            <person name="Walt C."/>
            <person name="Boldt J."/>
            <person name="Bunk B."/>
            <person name="Haeckl F.J.F.P.J."/>
            <person name="Gunesch A.P."/>
            <person name="Birkelbach J."/>
            <person name="Nuebel U."/>
            <person name="Pietschmann T."/>
            <person name="Bach T."/>
            <person name="Mueller R."/>
        </authorList>
    </citation>
    <scope>NUCLEOTIDE SEQUENCE [LARGE SCALE GENOMIC DNA]</scope>
    <source>
        <strain evidence="9 10">MSr12523</strain>
    </source>
</reference>
<dbReference type="PANTHER" id="PTHR46986">
    <property type="entry name" value="ENDORIBONUCLEASE YBEY, CHLOROPLASTIC"/>
    <property type="match status" value="1"/>
</dbReference>
<dbReference type="Proteomes" id="UP001379533">
    <property type="component" value="Chromosome"/>
</dbReference>
<dbReference type="PROSITE" id="PS01306">
    <property type="entry name" value="UPF0054"/>
    <property type="match status" value="1"/>
</dbReference>
<evidence type="ECO:0000256" key="2">
    <source>
        <dbReference type="ARBA" id="ARBA00022722"/>
    </source>
</evidence>
<accession>A0ABZ2K3C8</accession>
<feature type="binding site" evidence="7">
    <location>
        <position position="93"/>
    </location>
    <ligand>
        <name>Zn(2+)</name>
        <dbReference type="ChEBI" id="CHEBI:29105"/>
        <note>catalytic</note>
    </ligand>
</feature>
<protein>
    <recommendedName>
        <fullName evidence="7">Endoribonuclease YbeY</fullName>
        <ecNumber evidence="7">3.1.-.-</ecNumber>
    </recommendedName>
</protein>
<keyword evidence="7" id="KW-0698">rRNA processing</keyword>
<evidence type="ECO:0000256" key="4">
    <source>
        <dbReference type="ARBA" id="ARBA00022759"/>
    </source>
</evidence>
<evidence type="ECO:0000256" key="1">
    <source>
        <dbReference type="ARBA" id="ARBA00010875"/>
    </source>
</evidence>
<keyword evidence="6 7" id="KW-0862">Zinc</keyword>
<keyword evidence="4 7" id="KW-0255">Endonuclease</keyword>
<evidence type="ECO:0000313" key="10">
    <source>
        <dbReference type="Proteomes" id="UP001379533"/>
    </source>
</evidence>
<dbReference type="Gene3D" id="3.40.390.30">
    <property type="entry name" value="Metalloproteases ('zincins'), catalytic domain"/>
    <property type="match status" value="1"/>
</dbReference>
<keyword evidence="2 7" id="KW-0540">Nuclease</keyword>
<evidence type="ECO:0000256" key="8">
    <source>
        <dbReference type="SAM" id="MobiDB-lite"/>
    </source>
</evidence>
<comment type="function">
    <text evidence="7">Single strand-specific metallo-endoribonuclease involved in late-stage 70S ribosome quality control and in maturation of the 3' terminus of the 16S rRNA.</text>
</comment>
<organism evidence="9 10">
    <name type="scientific">Pendulispora brunnea</name>
    <dbReference type="NCBI Taxonomy" id="2905690"/>
    <lineage>
        <taxon>Bacteria</taxon>
        <taxon>Pseudomonadati</taxon>
        <taxon>Myxococcota</taxon>
        <taxon>Myxococcia</taxon>
        <taxon>Myxococcales</taxon>
        <taxon>Sorangiineae</taxon>
        <taxon>Pendulisporaceae</taxon>
        <taxon>Pendulispora</taxon>
    </lineage>
</organism>
<dbReference type="InterPro" id="IPR023091">
    <property type="entry name" value="MetalPrtase_cat_dom_sf_prd"/>
</dbReference>